<accession>J3UI27</accession>
<reference evidence="1 2" key="1">
    <citation type="journal article" date="2012" name="J. Virol.">
        <title>Complete Genome Sequence of Caulobacter crescentus Bacteriophage {varphi}CbK.</title>
        <authorList>
            <person name="Panis G."/>
            <person name="Lambert C."/>
            <person name="Viollier P.H."/>
        </authorList>
    </citation>
    <scope>NUCLEOTIDE SEQUENCE [LARGE SCALE GENOMIC DNA]</scope>
</reference>
<organism evidence="1 2">
    <name type="scientific">Caulobacter phage phiCbK</name>
    <dbReference type="NCBI Taxonomy" id="2927985"/>
    <lineage>
        <taxon>Viruses</taxon>
        <taxon>Duplodnaviria</taxon>
        <taxon>Heunggongvirae</taxon>
        <taxon>Uroviricota</taxon>
        <taxon>Caudoviricetes</taxon>
        <taxon>Jeanschmidtviridae</taxon>
        <taxon>Shapirovirus</taxon>
        <taxon>Shapirovirus cbk</taxon>
    </lineage>
</organism>
<gene>
    <name evidence="1" type="ORF">phiCbK_015</name>
</gene>
<sequence length="142" mass="15967">MMASAPFIPMLLKVGATRRRLAAAPQRVRDKVNAQAEFYTDAKEKARRRRAFVLTALLDEFLHGTVVFERNAHGTYDAHFIGTSAQFQALDRPSAHLLLDARWSLKTLRYPLSVGDLVVDAMDENRTPLRLIQPPILPEDAA</sequence>
<evidence type="ECO:0000313" key="1">
    <source>
        <dbReference type="EMBL" id="AFO71529.1"/>
    </source>
</evidence>
<dbReference type="Proteomes" id="UP000003766">
    <property type="component" value="Segment"/>
</dbReference>
<proteinExistence type="predicted"/>
<dbReference type="EMBL" id="JX163858">
    <property type="protein sequence ID" value="AFO71529.1"/>
    <property type="molecule type" value="Genomic_DNA"/>
</dbReference>
<protein>
    <submittedName>
        <fullName evidence="1">Uncharacterized protein</fullName>
    </submittedName>
</protein>
<evidence type="ECO:0000313" key="2">
    <source>
        <dbReference type="Proteomes" id="UP000003766"/>
    </source>
</evidence>
<name>J3UI27_9CAUD</name>